<dbReference type="GeneID" id="3863239"/>
<organism evidence="1 2">
    <name type="scientific">Theileria annulata</name>
    <dbReference type="NCBI Taxonomy" id="5874"/>
    <lineage>
        <taxon>Eukaryota</taxon>
        <taxon>Sar</taxon>
        <taxon>Alveolata</taxon>
        <taxon>Apicomplexa</taxon>
        <taxon>Aconoidasida</taxon>
        <taxon>Piroplasmida</taxon>
        <taxon>Theileriidae</taxon>
        <taxon>Theileria</taxon>
    </lineage>
</organism>
<dbReference type="EMBL" id="CR940353">
    <property type="protein sequence ID" value="CAI76602.1"/>
    <property type="molecule type" value="Genomic_DNA"/>
</dbReference>
<dbReference type="InParanoid" id="Q4U9A1"/>
<dbReference type="Proteomes" id="UP000001950">
    <property type="component" value="Chromosome 4"/>
</dbReference>
<dbReference type="VEuPathDB" id="PiroplasmaDB:TA09130"/>
<dbReference type="OMA" id="MIRIPNA"/>
<proteinExistence type="predicted"/>
<dbReference type="eggNOG" id="ENOG502T583">
    <property type="taxonomic scope" value="Eukaryota"/>
</dbReference>
<evidence type="ECO:0000313" key="1">
    <source>
        <dbReference type="EMBL" id="CAI76602.1"/>
    </source>
</evidence>
<gene>
    <name evidence="1" type="ORF">TA09130</name>
</gene>
<dbReference type="AlphaFoldDB" id="Q4U9A1"/>
<protein>
    <submittedName>
        <fullName evidence="1">Uncharacterized protein</fullName>
    </submittedName>
</protein>
<dbReference type="OrthoDB" id="364926at2759"/>
<reference evidence="1 2" key="1">
    <citation type="journal article" date="2005" name="Science">
        <title>Genome of the host-cell transforming parasite Theileria annulata compared with T. parva.</title>
        <authorList>
            <person name="Pain A."/>
            <person name="Renauld H."/>
            <person name="Berriman M."/>
            <person name="Murphy L."/>
            <person name="Yeats C.A."/>
            <person name="Weir W."/>
            <person name="Kerhornou A."/>
            <person name="Aslett M."/>
            <person name="Bishop R."/>
            <person name="Bouchier C."/>
            <person name="Cochet M."/>
            <person name="Coulson R.M.R."/>
            <person name="Cronin A."/>
            <person name="de Villiers E.P."/>
            <person name="Fraser A."/>
            <person name="Fosker N."/>
            <person name="Gardner M."/>
            <person name="Goble A."/>
            <person name="Griffiths-Jones S."/>
            <person name="Harris D.E."/>
            <person name="Katzer F."/>
            <person name="Larke N."/>
            <person name="Lord A."/>
            <person name="Maser P."/>
            <person name="McKellar S."/>
            <person name="Mooney P."/>
            <person name="Morton F."/>
            <person name="Nene V."/>
            <person name="O'Neil S."/>
            <person name="Price C."/>
            <person name="Quail M.A."/>
            <person name="Rabbinowitsch E."/>
            <person name="Rawlings N.D."/>
            <person name="Rutter S."/>
            <person name="Saunders D."/>
            <person name="Seeger K."/>
            <person name="Shah T."/>
            <person name="Squares R."/>
            <person name="Squares S."/>
            <person name="Tivey A."/>
            <person name="Walker A.R."/>
            <person name="Woodward J."/>
            <person name="Dobbelaere D.A.E."/>
            <person name="Langsley G."/>
            <person name="Rajandream M.A."/>
            <person name="McKeever D."/>
            <person name="Shiels B."/>
            <person name="Tait A."/>
            <person name="Barrell B.G."/>
            <person name="Hall N."/>
        </authorList>
    </citation>
    <scope>NUCLEOTIDE SEQUENCE [LARGE SCALE GENOMIC DNA]</scope>
    <source>
        <strain evidence="2">Ankara</strain>
    </source>
</reference>
<keyword evidence="2" id="KW-1185">Reference proteome</keyword>
<accession>Q4U9A1</accession>
<name>Q4U9A1_THEAN</name>
<sequence length="505" mass="59467">MMIRIPNASPIALFTNFETNCTCYFHPNVLIYTLRNRIAYLARNHKIFNFSPFNQNYQHLSNKNYTHNNFNNINTNFNKFKYSFNDIDIDFNETTTCTVGSDGNNLSENLKNEVYQILYSLLSCIDYIKPQSTCTILLSLIKLRFFDEELIKIFIENFKFDEANPKSISLFFLSCSKLYINKNILKNIINFILNTINTNSNSIADSVYPNTNTNPNPQPNLEYSKKDIICILGSLNRIINTNDFKLKSCILILYNKLLEKLSNYLKDCNIIELTEVLESLHTMNSNEYYTNVIDHIMNNSSLITFNNIYKIFKIINTKSRLKLNKHSLNNQLLIHYLDKLHINELIMIINDFNIYTTDDFVIQFSNQLLNTLYVNSTKAMNIPSNLGTLNQDSLNKNLKNLNTTNTLNTLNQDNLNKNRKNWENVNIFEIIKYYNRRYETSISREYYLINKILKGIKPEYDIKKVNEISNLCGYIYEILQGDNYNIKRCIINKYIIKYNYQSFFQ</sequence>
<dbReference type="RefSeq" id="XP_953227.1">
    <property type="nucleotide sequence ID" value="XM_948134.1"/>
</dbReference>
<evidence type="ECO:0000313" key="2">
    <source>
        <dbReference type="Proteomes" id="UP000001950"/>
    </source>
</evidence>
<dbReference type="KEGG" id="tan:TA09130"/>